<dbReference type="Proteomes" id="UP000824120">
    <property type="component" value="Chromosome 10"/>
</dbReference>
<dbReference type="AlphaFoldDB" id="A0A9J5X637"/>
<name>A0A9J5X637_SOLCO</name>
<comment type="caution">
    <text evidence="1">The sequence shown here is derived from an EMBL/GenBank/DDBJ whole genome shotgun (WGS) entry which is preliminary data.</text>
</comment>
<sequence length="73" mass="8554">MDHLGQKITKARFWRLEFRSQAIAFEVIKQADKFRFSNQKTLFFKDENHLFGTTNIVSKRSLATGFVSVPNFI</sequence>
<proteinExistence type="predicted"/>
<evidence type="ECO:0000313" key="2">
    <source>
        <dbReference type="Proteomes" id="UP000824120"/>
    </source>
</evidence>
<accession>A0A9J5X637</accession>
<gene>
    <name evidence="1" type="ORF">H5410_053099</name>
</gene>
<keyword evidence="2" id="KW-1185">Reference proteome</keyword>
<protein>
    <submittedName>
        <fullName evidence="1">Uncharacterized protein</fullName>
    </submittedName>
</protein>
<dbReference type="EMBL" id="JACXVP010000010">
    <property type="protein sequence ID" value="KAG5582472.1"/>
    <property type="molecule type" value="Genomic_DNA"/>
</dbReference>
<evidence type="ECO:0000313" key="1">
    <source>
        <dbReference type="EMBL" id="KAG5582472.1"/>
    </source>
</evidence>
<organism evidence="1 2">
    <name type="scientific">Solanum commersonii</name>
    <name type="common">Commerson's wild potato</name>
    <name type="synonym">Commerson's nightshade</name>
    <dbReference type="NCBI Taxonomy" id="4109"/>
    <lineage>
        <taxon>Eukaryota</taxon>
        <taxon>Viridiplantae</taxon>
        <taxon>Streptophyta</taxon>
        <taxon>Embryophyta</taxon>
        <taxon>Tracheophyta</taxon>
        <taxon>Spermatophyta</taxon>
        <taxon>Magnoliopsida</taxon>
        <taxon>eudicotyledons</taxon>
        <taxon>Gunneridae</taxon>
        <taxon>Pentapetalae</taxon>
        <taxon>asterids</taxon>
        <taxon>lamiids</taxon>
        <taxon>Solanales</taxon>
        <taxon>Solanaceae</taxon>
        <taxon>Solanoideae</taxon>
        <taxon>Solaneae</taxon>
        <taxon>Solanum</taxon>
    </lineage>
</organism>
<reference evidence="1 2" key="1">
    <citation type="submission" date="2020-09" db="EMBL/GenBank/DDBJ databases">
        <title>De no assembly of potato wild relative species, Solanum commersonii.</title>
        <authorList>
            <person name="Cho K."/>
        </authorList>
    </citation>
    <scope>NUCLEOTIDE SEQUENCE [LARGE SCALE GENOMIC DNA]</scope>
    <source>
        <strain evidence="1">LZ3.2</strain>
        <tissue evidence="1">Leaf</tissue>
    </source>
</reference>